<gene>
    <name evidence="8" type="ORF">EI555_017554</name>
</gene>
<comment type="caution">
    <text evidence="8">The sequence shown here is derived from an EMBL/GenBank/DDBJ whole genome shotgun (WGS) entry which is preliminary data.</text>
</comment>
<keyword evidence="1" id="KW-0597">Phosphoprotein</keyword>
<evidence type="ECO:0000256" key="5">
    <source>
        <dbReference type="SAM" id="Coils"/>
    </source>
</evidence>
<evidence type="ECO:0000313" key="8">
    <source>
        <dbReference type="EMBL" id="TKC35950.1"/>
    </source>
</evidence>
<evidence type="ECO:0000256" key="6">
    <source>
        <dbReference type="SAM" id="MobiDB-lite"/>
    </source>
</evidence>
<dbReference type="Pfam" id="PF00038">
    <property type="entry name" value="Filament"/>
    <property type="match status" value="1"/>
</dbReference>
<feature type="non-terminal residue" evidence="8">
    <location>
        <position position="1"/>
    </location>
</feature>
<dbReference type="EMBL" id="RWIC01001402">
    <property type="protein sequence ID" value="TKC35950.1"/>
    <property type="molecule type" value="Genomic_DNA"/>
</dbReference>
<dbReference type="Proteomes" id="UP000308365">
    <property type="component" value="Unassembled WGS sequence"/>
</dbReference>
<keyword evidence="2" id="KW-0403">Intermediate filament</keyword>
<dbReference type="PANTHER" id="PTHR45652">
    <property type="entry name" value="GLIAL FIBRILLARY ACIDIC PROTEIN"/>
    <property type="match status" value="1"/>
</dbReference>
<dbReference type="InterPro" id="IPR050405">
    <property type="entry name" value="Intermediate_filament"/>
</dbReference>
<dbReference type="Gene3D" id="1.20.5.500">
    <property type="entry name" value="Single helix bin"/>
    <property type="match status" value="1"/>
</dbReference>
<dbReference type="FunFam" id="1.20.5.500:FF:000001">
    <property type="entry name" value="Type II keratin 23"/>
    <property type="match status" value="1"/>
</dbReference>
<accession>A0A4V5P780</accession>
<dbReference type="FunFam" id="1.20.5.1160:FF:000001">
    <property type="entry name" value="Keratin type II"/>
    <property type="match status" value="1"/>
</dbReference>
<dbReference type="PANTHER" id="PTHR45652:SF18">
    <property type="entry name" value="ALPHA-INTERNEXIN"/>
    <property type="match status" value="1"/>
</dbReference>
<evidence type="ECO:0000256" key="1">
    <source>
        <dbReference type="ARBA" id="ARBA00022553"/>
    </source>
</evidence>
<dbReference type="SUPFAM" id="SSF64593">
    <property type="entry name" value="Intermediate filament protein, coiled coil region"/>
    <property type="match status" value="2"/>
</dbReference>
<feature type="domain" description="IF rod" evidence="7">
    <location>
        <begin position="107"/>
        <end position="410"/>
    </location>
</feature>
<keyword evidence="3 5" id="KW-0175">Coiled coil</keyword>
<evidence type="ECO:0000259" key="7">
    <source>
        <dbReference type="PROSITE" id="PS51842"/>
    </source>
</evidence>
<dbReference type="GO" id="GO:0045109">
    <property type="term" value="P:intermediate filament organization"/>
    <property type="evidence" value="ECO:0007669"/>
    <property type="project" value="TreeGrafter"/>
</dbReference>
<name>A0A4V5P780_MONMO</name>
<reference evidence="9" key="1">
    <citation type="journal article" date="2019" name="IScience">
        <title>Narwhal Genome Reveals Long-Term Low Genetic Diversity despite Current Large Abundance Size.</title>
        <authorList>
            <person name="Westbury M.V."/>
            <person name="Petersen B."/>
            <person name="Garde E."/>
            <person name="Heide-Jorgensen M.P."/>
            <person name="Lorenzen E.D."/>
        </authorList>
    </citation>
    <scope>NUCLEOTIDE SEQUENCE [LARGE SCALE GENOMIC DNA]</scope>
</reference>
<evidence type="ECO:0000256" key="4">
    <source>
        <dbReference type="ARBA" id="ARBA00061646"/>
    </source>
</evidence>
<dbReference type="InterPro" id="IPR006821">
    <property type="entry name" value="Intermed_filament_DNA-bd"/>
</dbReference>
<dbReference type="FunFam" id="1.20.5.170:FF:000002">
    <property type="entry name" value="Type I keratin KA11"/>
    <property type="match status" value="1"/>
</dbReference>
<dbReference type="AlphaFoldDB" id="A0A4V5P780"/>
<sequence>LQRSRSPGPGPGTMSFGSEHYLGAASSYRKVFGDGSRLSSRLPGAGGAGSFRSQSLSRCNVASSAACSSASSLGLGLAYRRSPASDGLDLSQAAARTNEYKIIRTNEKEQLQGLNDRFAMFIEKVHQLETQNRALEAELAALRQRHAEPSRLGELFQRELRELRAQLEEASSARAQALLERDGLAEEVQRLRARCEEESRGREGAERALKAQQRDVDGATLARLDLEKKVESLLDELAFVRQVHDEEVAELLATLQASSQAAAEVDVAVAKPDLTSALREIRAQYESLAAKNLQSAEEWYKSKFANLNEQAARSTEAIRASREEIHEYRRQLQARTIEIEGLRGANESLERQILELEERHSAEVASYQDNIGQLENDLRNTKSEMARHLREYQDLLNVKMALDIEIAAYRYVTGHAHPSRSHHLGHLYPNKKLLEGEETRFSTSGLSISGLNPLPNPSYLLPPRILSSTTSKVSSTGLSLKKEEEEEEASKVATKKTSQIGESFEEILEETVISAKKTEKSNIEESTISSQKI</sequence>
<proteinExistence type="inferred from homology"/>
<dbReference type="SUPFAM" id="SSF90257">
    <property type="entry name" value="Myosin rod fragments"/>
    <property type="match status" value="1"/>
</dbReference>
<protein>
    <recommendedName>
        <fullName evidence="7">IF rod domain-containing protein</fullName>
    </recommendedName>
</protein>
<dbReference type="SMART" id="SM01391">
    <property type="entry name" value="Filament"/>
    <property type="match status" value="1"/>
</dbReference>
<feature type="coiled-coil region" evidence="5">
    <location>
        <begin position="304"/>
        <end position="398"/>
    </location>
</feature>
<dbReference type="Gene3D" id="1.20.5.1160">
    <property type="entry name" value="Vasodilator-stimulated phosphoprotein"/>
    <property type="match status" value="1"/>
</dbReference>
<dbReference type="GO" id="GO:0099160">
    <property type="term" value="C:postsynaptic intermediate filament cytoskeleton"/>
    <property type="evidence" value="ECO:0007669"/>
    <property type="project" value="TreeGrafter"/>
</dbReference>
<dbReference type="GO" id="GO:0099184">
    <property type="term" value="F:structural constituent of postsynaptic intermediate filament cytoskeleton"/>
    <property type="evidence" value="ECO:0007669"/>
    <property type="project" value="TreeGrafter"/>
</dbReference>
<feature type="coiled-coil region" evidence="5">
    <location>
        <begin position="118"/>
        <end position="243"/>
    </location>
</feature>
<dbReference type="Pfam" id="PF04732">
    <property type="entry name" value="Filament_head"/>
    <property type="match status" value="1"/>
</dbReference>
<dbReference type="Gene3D" id="1.20.5.170">
    <property type="match status" value="1"/>
</dbReference>
<organism evidence="8 9">
    <name type="scientific">Monodon monoceros</name>
    <name type="common">Narwhal</name>
    <name type="synonym">Ceratodon monodon</name>
    <dbReference type="NCBI Taxonomy" id="40151"/>
    <lineage>
        <taxon>Eukaryota</taxon>
        <taxon>Metazoa</taxon>
        <taxon>Chordata</taxon>
        <taxon>Craniata</taxon>
        <taxon>Vertebrata</taxon>
        <taxon>Euteleostomi</taxon>
        <taxon>Mammalia</taxon>
        <taxon>Eutheria</taxon>
        <taxon>Laurasiatheria</taxon>
        <taxon>Artiodactyla</taxon>
        <taxon>Whippomorpha</taxon>
        <taxon>Cetacea</taxon>
        <taxon>Odontoceti</taxon>
        <taxon>Monodontidae</taxon>
        <taxon>Monodon</taxon>
    </lineage>
</organism>
<evidence type="ECO:0000256" key="3">
    <source>
        <dbReference type="ARBA" id="ARBA00023054"/>
    </source>
</evidence>
<dbReference type="GO" id="GO:0005882">
    <property type="term" value="C:intermediate filament"/>
    <property type="evidence" value="ECO:0007669"/>
    <property type="project" value="UniProtKB-KW"/>
</dbReference>
<dbReference type="PROSITE" id="PS51842">
    <property type="entry name" value="IF_ROD_2"/>
    <property type="match status" value="1"/>
</dbReference>
<comment type="similarity">
    <text evidence="4">Belongs to the intermediate filament family.</text>
</comment>
<dbReference type="GO" id="GO:0005737">
    <property type="term" value="C:cytoplasm"/>
    <property type="evidence" value="ECO:0007669"/>
    <property type="project" value="TreeGrafter"/>
</dbReference>
<dbReference type="InterPro" id="IPR039008">
    <property type="entry name" value="IF_rod_dom"/>
</dbReference>
<evidence type="ECO:0000256" key="2">
    <source>
        <dbReference type="ARBA" id="ARBA00022754"/>
    </source>
</evidence>
<evidence type="ECO:0000313" key="9">
    <source>
        <dbReference type="Proteomes" id="UP000308365"/>
    </source>
</evidence>
<feature type="region of interest" description="Disordered" evidence="6">
    <location>
        <begin position="469"/>
        <end position="496"/>
    </location>
</feature>